<accession>A0A9N9GLY9</accession>
<comment type="caution">
    <text evidence="2">The sequence shown here is derived from an EMBL/GenBank/DDBJ whole genome shotgun (WGS) entry which is preliminary data.</text>
</comment>
<keyword evidence="3" id="KW-1185">Reference proteome</keyword>
<sequence>MQAYNGYNKIWHFIFTFAPKFHVICAVLSLQSRIGFIKLYFEFIIVESGSYHNDCTSFRLSVLQQRNNNFGLNGRCLHRISRIYITSSLSDFRYL</sequence>
<protein>
    <submittedName>
        <fullName evidence="2">4781_t:CDS:1</fullName>
    </submittedName>
</protein>
<evidence type="ECO:0000313" key="3">
    <source>
        <dbReference type="Proteomes" id="UP000789375"/>
    </source>
</evidence>
<organism evidence="2 3">
    <name type="scientific">Funneliformis mosseae</name>
    <name type="common">Endomycorrhizal fungus</name>
    <name type="synonym">Glomus mosseae</name>
    <dbReference type="NCBI Taxonomy" id="27381"/>
    <lineage>
        <taxon>Eukaryota</taxon>
        <taxon>Fungi</taxon>
        <taxon>Fungi incertae sedis</taxon>
        <taxon>Mucoromycota</taxon>
        <taxon>Glomeromycotina</taxon>
        <taxon>Glomeromycetes</taxon>
        <taxon>Glomerales</taxon>
        <taxon>Glomeraceae</taxon>
        <taxon>Funneliformis</taxon>
    </lineage>
</organism>
<name>A0A9N9GLY9_FUNMO</name>
<dbReference type="AlphaFoldDB" id="A0A9N9GLY9"/>
<reference evidence="2" key="1">
    <citation type="submission" date="2021-06" db="EMBL/GenBank/DDBJ databases">
        <authorList>
            <person name="Kallberg Y."/>
            <person name="Tangrot J."/>
            <person name="Rosling A."/>
        </authorList>
    </citation>
    <scope>NUCLEOTIDE SEQUENCE</scope>
    <source>
        <strain evidence="2">87-6 pot B 2015</strain>
    </source>
</reference>
<gene>
    <name evidence="2" type="ORF">FMOSSE_LOCUS9691</name>
</gene>
<keyword evidence="1" id="KW-0472">Membrane</keyword>
<proteinExistence type="predicted"/>
<feature type="transmembrane region" description="Helical" evidence="1">
    <location>
        <begin position="12"/>
        <end position="30"/>
    </location>
</feature>
<dbReference type="EMBL" id="CAJVPP010002919">
    <property type="protein sequence ID" value="CAG8615416.1"/>
    <property type="molecule type" value="Genomic_DNA"/>
</dbReference>
<evidence type="ECO:0000313" key="2">
    <source>
        <dbReference type="EMBL" id="CAG8615416.1"/>
    </source>
</evidence>
<keyword evidence="1" id="KW-0812">Transmembrane</keyword>
<keyword evidence="1" id="KW-1133">Transmembrane helix</keyword>
<dbReference type="Proteomes" id="UP000789375">
    <property type="component" value="Unassembled WGS sequence"/>
</dbReference>
<evidence type="ECO:0000256" key="1">
    <source>
        <dbReference type="SAM" id="Phobius"/>
    </source>
</evidence>